<organism evidence="1 2">
    <name type="scientific">Candidatus Wallbacteria bacterium HGW-Wallbacteria-1</name>
    <dbReference type="NCBI Taxonomy" id="2013854"/>
    <lineage>
        <taxon>Bacteria</taxon>
        <taxon>Candidatus Walliibacteriota</taxon>
    </lineage>
</organism>
<evidence type="ECO:0000313" key="2">
    <source>
        <dbReference type="Proteomes" id="UP000233256"/>
    </source>
</evidence>
<protein>
    <recommendedName>
        <fullName evidence="3">AAA family ATPase</fullName>
    </recommendedName>
</protein>
<evidence type="ECO:0008006" key="3">
    <source>
        <dbReference type="Google" id="ProtNLM"/>
    </source>
</evidence>
<dbReference type="Proteomes" id="UP000233256">
    <property type="component" value="Unassembled WGS sequence"/>
</dbReference>
<comment type="caution">
    <text evidence="1">The sequence shown here is derived from an EMBL/GenBank/DDBJ whole genome shotgun (WGS) entry which is preliminary data.</text>
</comment>
<dbReference type="InterPro" id="IPR027417">
    <property type="entry name" value="P-loop_NTPase"/>
</dbReference>
<dbReference type="Gene3D" id="3.40.50.300">
    <property type="entry name" value="P-loop containing nucleotide triphosphate hydrolases"/>
    <property type="match status" value="1"/>
</dbReference>
<sequence>MDFNYMDFIPPVIEDITQFRVSLENIQDLILKILYIRGKKTVKEMAVTMRVNPQIIQKFINILKQDEIVGLVGGSGIGAGYDLQYNLYTKGIDLAKAAYERNGYIGPVPVHYEVYKKVLERFAEASRRYHRTSREMVDKAFSTRIGFKEINDMVGQAVCSRKPIFIYGHAGNGKTDLAMRISTLLPPTIIPFAVEVNDQIVKLFDDTFHSEVKGVEYRGYDQRWTVVHPPMVIIGTELTLEDLEIKFNRKYNCFEAPPQVKANGGVFLIDDLGRQRVPTDAILNRLCIVLENHRDFLVIGGSRSDMLTDEIIMFSTNLKPSDVMDPAFLRRLAYKIFMRNPTEQEFTDIWRVICQQKNLNFHMSNVDYILARFRSEGRNFNSVHPRDLLFIVSDYMAYRCIEDGEITETMLDYAYRLYFVKGLGLDDVYEECNYEGSENVLIQ</sequence>
<evidence type="ECO:0000313" key="1">
    <source>
        <dbReference type="EMBL" id="PKK91307.1"/>
    </source>
</evidence>
<name>A0A2N1PSJ3_9BACT</name>
<proteinExistence type="predicted"/>
<gene>
    <name evidence="1" type="ORF">CVV64_05940</name>
</gene>
<accession>A0A2N1PSJ3</accession>
<dbReference type="AlphaFoldDB" id="A0A2N1PSJ3"/>
<dbReference type="EMBL" id="PGXC01000003">
    <property type="protein sequence ID" value="PKK91307.1"/>
    <property type="molecule type" value="Genomic_DNA"/>
</dbReference>
<reference evidence="1 2" key="1">
    <citation type="journal article" date="2017" name="ISME J.">
        <title>Potential for microbial H2 and metal transformations associated with novel bacteria and archaea in deep terrestrial subsurface sediments.</title>
        <authorList>
            <person name="Hernsdorf A.W."/>
            <person name="Amano Y."/>
            <person name="Miyakawa K."/>
            <person name="Ise K."/>
            <person name="Suzuki Y."/>
            <person name="Anantharaman K."/>
            <person name="Probst A."/>
            <person name="Burstein D."/>
            <person name="Thomas B.C."/>
            <person name="Banfield J.F."/>
        </authorList>
    </citation>
    <scope>NUCLEOTIDE SEQUENCE [LARGE SCALE GENOMIC DNA]</scope>
    <source>
        <strain evidence="1">HGW-Wallbacteria-1</strain>
    </source>
</reference>
<dbReference type="SUPFAM" id="SSF52540">
    <property type="entry name" value="P-loop containing nucleoside triphosphate hydrolases"/>
    <property type="match status" value="1"/>
</dbReference>